<sequence>MSVTQRTGEWTLDEKEPGVYLVKRRGHLQAKVVTDDCEPSETVEYLLEGGVADVIEVETAADAYERFRTLIAERAR</sequence>
<proteinExistence type="predicted"/>
<accession>A0A830EUP9</accession>
<protein>
    <submittedName>
        <fullName evidence="1">Uncharacterized protein</fullName>
    </submittedName>
</protein>
<evidence type="ECO:0000313" key="1">
    <source>
        <dbReference type="EMBL" id="GGL32054.1"/>
    </source>
</evidence>
<gene>
    <name evidence="1" type="ORF">GCM10009037_14650</name>
</gene>
<name>A0A830EUP9_9EURY</name>
<dbReference type="OrthoDB" id="255390at2157"/>
<keyword evidence="2" id="KW-1185">Reference proteome</keyword>
<evidence type="ECO:0000313" key="2">
    <source>
        <dbReference type="Proteomes" id="UP000628840"/>
    </source>
</evidence>
<organism evidence="1 2">
    <name type="scientific">Halarchaeum grantii</name>
    <dbReference type="NCBI Taxonomy" id="1193105"/>
    <lineage>
        <taxon>Archaea</taxon>
        <taxon>Methanobacteriati</taxon>
        <taxon>Methanobacteriota</taxon>
        <taxon>Stenosarchaea group</taxon>
        <taxon>Halobacteria</taxon>
        <taxon>Halobacteriales</taxon>
        <taxon>Halobacteriaceae</taxon>
    </lineage>
</organism>
<reference evidence="1 2" key="1">
    <citation type="journal article" date="2019" name="Int. J. Syst. Evol. Microbiol.">
        <title>The Global Catalogue of Microorganisms (GCM) 10K type strain sequencing project: providing services to taxonomists for standard genome sequencing and annotation.</title>
        <authorList>
            <consortium name="The Broad Institute Genomics Platform"/>
            <consortium name="The Broad Institute Genome Sequencing Center for Infectious Disease"/>
            <person name="Wu L."/>
            <person name="Ma J."/>
        </authorList>
    </citation>
    <scope>NUCLEOTIDE SEQUENCE [LARGE SCALE GENOMIC DNA]</scope>
    <source>
        <strain evidence="1 2">JCM 19585</strain>
    </source>
</reference>
<dbReference type="AlphaFoldDB" id="A0A830EUP9"/>
<dbReference type="RefSeq" id="WP_188881772.1">
    <property type="nucleotide sequence ID" value="NZ_BMPF01000002.1"/>
</dbReference>
<dbReference type="Proteomes" id="UP000628840">
    <property type="component" value="Unassembled WGS sequence"/>
</dbReference>
<comment type="caution">
    <text evidence="1">The sequence shown here is derived from an EMBL/GenBank/DDBJ whole genome shotgun (WGS) entry which is preliminary data.</text>
</comment>
<dbReference type="EMBL" id="BMPF01000002">
    <property type="protein sequence ID" value="GGL32054.1"/>
    <property type="molecule type" value="Genomic_DNA"/>
</dbReference>